<protein>
    <submittedName>
        <fullName evidence="2">Uncharacterized protein</fullName>
    </submittedName>
</protein>
<evidence type="ECO:0000313" key="3">
    <source>
        <dbReference type="Proteomes" id="UP001303115"/>
    </source>
</evidence>
<evidence type="ECO:0000256" key="1">
    <source>
        <dbReference type="SAM" id="MobiDB-lite"/>
    </source>
</evidence>
<organism evidence="2 3">
    <name type="scientific">Parachaetomium inaequale</name>
    <dbReference type="NCBI Taxonomy" id="2588326"/>
    <lineage>
        <taxon>Eukaryota</taxon>
        <taxon>Fungi</taxon>
        <taxon>Dikarya</taxon>
        <taxon>Ascomycota</taxon>
        <taxon>Pezizomycotina</taxon>
        <taxon>Sordariomycetes</taxon>
        <taxon>Sordariomycetidae</taxon>
        <taxon>Sordariales</taxon>
        <taxon>Chaetomiaceae</taxon>
        <taxon>Parachaetomium</taxon>
    </lineage>
</organism>
<dbReference type="Proteomes" id="UP001303115">
    <property type="component" value="Unassembled WGS sequence"/>
</dbReference>
<dbReference type="EMBL" id="MU854318">
    <property type="protein sequence ID" value="KAK4044558.1"/>
    <property type="molecule type" value="Genomic_DNA"/>
</dbReference>
<comment type="caution">
    <text evidence="2">The sequence shown here is derived from an EMBL/GenBank/DDBJ whole genome shotgun (WGS) entry which is preliminary data.</text>
</comment>
<keyword evidence="3" id="KW-1185">Reference proteome</keyword>
<name>A0AAN6SWE6_9PEZI</name>
<feature type="compositionally biased region" description="Pro residues" evidence="1">
    <location>
        <begin position="65"/>
        <end position="75"/>
    </location>
</feature>
<reference evidence="3" key="1">
    <citation type="journal article" date="2023" name="Mol. Phylogenet. Evol.">
        <title>Genome-scale phylogeny and comparative genomics of the fungal order Sordariales.</title>
        <authorList>
            <person name="Hensen N."/>
            <person name="Bonometti L."/>
            <person name="Westerberg I."/>
            <person name="Brannstrom I.O."/>
            <person name="Guillou S."/>
            <person name="Cros-Aarteil S."/>
            <person name="Calhoun S."/>
            <person name="Haridas S."/>
            <person name="Kuo A."/>
            <person name="Mondo S."/>
            <person name="Pangilinan J."/>
            <person name="Riley R."/>
            <person name="LaButti K."/>
            <person name="Andreopoulos B."/>
            <person name="Lipzen A."/>
            <person name="Chen C."/>
            <person name="Yan M."/>
            <person name="Daum C."/>
            <person name="Ng V."/>
            <person name="Clum A."/>
            <person name="Steindorff A."/>
            <person name="Ohm R.A."/>
            <person name="Martin F."/>
            <person name="Silar P."/>
            <person name="Natvig D.O."/>
            <person name="Lalanne C."/>
            <person name="Gautier V."/>
            <person name="Ament-Velasquez S.L."/>
            <person name="Kruys A."/>
            <person name="Hutchinson M.I."/>
            <person name="Powell A.J."/>
            <person name="Barry K."/>
            <person name="Miller A.N."/>
            <person name="Grigoriev I.V."/>
            <person name="Debuchy R."/>
            <person name="Gladieux P."/>
            <person name="Hiltunen Thoren M."/>
            <person name="Johannesson H."/>
        </authorList>
    </citation>
    <scope>NUCLEOTIDE SEQUENCE [LARGE SCALE GENOMIC DNA]</scope>
    <source>
        <strain evidence="3">CBS 284.82</strain>
    </source>
</reference>
<feature type="region of interest" description="Disordered" evidence="1">
    <location>
        <begin position="1"/>
        <end position="38"/>
    </location>
</feature>
<proteinExistence type="predicted"/>
<evidence type="ECO:0000313" key="2">
    <source>
        <dbReference type="EMBL" id="KAK4044558.1"/>
    </source>
</evidence>
<gene>
    <name evidence="2" type="ORF">C8A01DRAFT_31347</name>
</gene>
<dbReference type="AlphaFoldDB" id="A0AAN6SWE6"/>
<feature type="region of interest" description="Disordered" evidence="1">
    <location>
        <begin position="63"/>
        <end position="82"/>
    </location>
</feature>
<accession>A0AAN6SWE6</accession>
<sequence>MYDGLRSSPPLTRTGPHTWKPYTGGPRSSHKTEDLDDHSYATEQPSLGYATEARRATAQLITHRPPLPNLPPTPRLPSASIIPPLPPAAPFHTYGRPIPPNHYTSPQSASHLSTLKSHLLIPTSGPASLTAARLLASLLFRWPDTRRDLPEFDPLLARKINAIDWTGVESEFHEGSFTQRLVEAWVWSGEGVFGEWEGHWGWDFVLPS</sequence>